<accession>V9H1A2</accession>
<dbReference type="AlphaFoldDB" id="V9H1A2"/>
<keyword evidence="1" id="KW-0934">Plastid</keyword>
<dbReference type="RefSeq" id="NP_045860.1">
    <property type="nucleotide sequence ID" value="NC_001865.1"/>
</dbReference>
<dbReference type="GeneID" id="1457444"/>
<sequence length="60" mass="7359">MPCIYFFKDQKEFFFHAFLFFYKKKKNEKNCFAVFSQGGTPFLSWSFSKNRIRKSHFNLV</sequence>
<reference evidence="1" key="1">
    <citation type="journal article" date="1997" name="Proc. Natl. Acad. Sci. U.S.A.">
        <title>Complete nucleotide sequence of the chloroplast genome from the green alga Chlorella vulgaris: the existence of genes possibly involved in chloroplast division.</title>
        <authorList>
            <person name="Wakasugi T."/>
            <person name="Nagai T."/>
            <person name="Kapoor M."/>
            <person name="Sugita M."/>
            <person name="Ito M."/>
            <person name="Ito S."/>
            <person name="Tsudzuki J."/>
            <person name="Nakashima K."/>
            <person name="Tsudzuki T."/>
            <person name="Suzuki Y."/>
            <person name="Hamada A."/>
            <person name="Ohta T."/>
            <person name="Inamura A."/>
            <person name="Yoshinaga K."/>
            <person name="Sugiura M."/>
        </authorList>
    </citation>
    <scope>NUCLEOTIDE SEQUENCE</scope>
</reference>
<organism evidence="1">
    <name type="scientific">Chlorella vulgaris</name>
    <name type="common">Green alga</name>
    <dbReference type="NCBI Taxonomy" id="3077"/>
    <lineage>
        <taxon>Eukaryota</taxon>
        <taxon>Viridiplantae</taxon>
        <taxon>Chlorophyta</taxon>
        <taxon>core chlorophytes</taxon>
        <taxon>Trebouxiophyceae</taxon>
        <taxon>Chlorellales</taxon>
        <taxon>Chlorellaceae</taxon>
        <taxon>Chlorella clade</taxon>
        <taxon>Chlorella</taxon>
    </lineage>
</organism>
<proteinExistence type="predicted"/>
<geneLocation type="chloroplast" evidence="1"/>
<evidence type="ECO:0000313" key="1">
    <source>
        <dbReference type="EMBL" id="BAA57936.1"/>
    </source>
</evidence>
<name>V9H1A2_CHLVU</name>
<dbReference type="EMBL" id="AB001684">
    <property type="protein sequence ID" value="BAA57936.1"/>
    <property type="molecule type" value="Genomic_DNA"/>
</dbReference>
<protein>
    <submittedName>
        <fullName evidence="1">Uncharacterized protein</fullName>
    </submittedName>
</protein>
<keyword evidence="1" id="KW-0150">Chloroplast</keyword>